<dbReference type="UniPathway" id="UPA00135">
    <property type="reaction ID" value="UER00197"/>
</dbReference>
<dbReference type="PIRSF" id="PIRSF000525">
    <property type="entry name" value="SerC"/>
    <property type="match status" value="1"/>
</dbReference>
<evidence type="ECO:0000256" key="9">
    <source>
        <dbReference type="ARBA" id="ARBA00047630"/>
    </source>
</evidence>
<comment type="caution">
    <text evidence="13">The sequence shown here is derived from an EMBL/GenBank/DDBJ whole genome shotgun (WGS) entry which is preliminary data.</text>
</comment>
<dbReference type="FunFam" id="3.90.1150.10:FF:000006">
    <property type="entry name" value="Phosphoserine aminotransferase"/>
    <property type="match status" value="1"/>
</dbReference>
<feature type="modified residue" description="N6-(pyridoxal phosphate)lysine" evidence="11">
    <location>
        <position position="200"/>
    </location>
</feature>
<dbReference type="GO" id="GO:0004648">
    <property type="term" value="F:O-phospho-L-serine:2-oxoglutarate aminotransferase activity"/>
    <property type="evidence" value="ECO:0007669"/>
    <property type="project" value="UniProtKB-UniRule"/>
</dbReference>
<evidence type="ECO:0000256" key="2">
    <source>
        <dbReference type="ARBA" id="ARBA00005099"/>
    </source>
</evidence>
<evidence type="ECO:0000256" key="4">
    <source>
        <dbReference type="ARBA" id="ARBA00022576"/>
    </source>
</evidence>
<evidence type="ECO:0000256" key="11">
    <source>
        <dbReference type="HAMAP-Rule" id="MF_00160"/>
    </source>
</evidence>
<evidence type="ECO:0000313" key="14">
    <source>
        <dbReference type="Proteomes" id="UP000553776"/>
    </source>
</evidence>
<evidence type="ECO:0000256" key="5">
    <source>
        <dbReference type="ARBA" id="ARBA00022605"/>
    </source>
</evidence>
<dbReference type="Pfam" id="PF00266">
    <property type="entry name" value="Aminotran_5"/>
    <property type="match status" value="1"/>
</dbReference>
<dbReference type="AlphaFoldDB" id="A0A841TPJ0"/>
<keyword evidence="6 11" id="KW-0808">Transferase</keyword>
<dbReference type="PANTHER" id="PTHR43247:SF1">
    <property type="entry name" value="PHOSPHOSERINE AMINOTRANSFERASE"/>
    <property type="match status" value="1"/>
</dbReference>
<dbReference type="Gene3D" id="3.40.640.10">
    <property type="entry name" value="Type I PLP-dependent aspartate aminotransferase-like (Major domain)"/>
    <property type="match status" value="1"/>
</dbReference>
<dbReference type="NCBIfam" id="NF003764">
    <property type="entry name" value="PRK05355.1"/>
    <property type="match status" value="1"/>
</dbReference>
<evidence type="ECO:0000256" key="8">
    <source>
        <dbReference type="ARBA" id="ARBA00023299"/>
    </source>
</evidence>
<feature type="binding site" evidence="11">
    <location>
        <begin position="80"/>
        <end position="81"/>
    </location>
    <ligand>
        <name>pyridoxal 5'-phosphate</name>
        <dbReference type="ChEBI" id="CHEBI:597326"/>
    </ligand>
</feature>
<comment type="catalytic activity">
    <reaction evidence="10 11">
        <text>O-phospho-L-serine + 2-oxoglutarate = 3-phosphooxypyruvate + L-glutamate</text>
        <dbReference type="Rhea" id="RHEA:14329"/>
        <dbReference type="ChEBI" id="CHEBI:16810"/>
        <dbReference type="ChEBI" id="CHEBI:18110"/>
        <dbReference type="ChEBI" id="CHEBI:29985"/>
        <dbReference type="ChEBI" id="CHEBI:57524"/>
        <dbReference type="EC" id="2.6.1.52"/>
    </reaction>
</comment>
<feature type="binding site" evidence="11">
    <location>
        <position position="46"/>
    </location>
    <ligand>
        <name>L-glutamate</name>
        <dbReference type="ChEBI" id="CHEBI:29985"/>
    </ligand>
</feature>
<dbReference type="InterPro" id="IPR022278">
    <property type="entry name" value="Pser_aminoTfrase"/>
</dbReference>
<comment type="caution">
    <text evidence="11">Lacks conserved residue(s) required for the propagation of feature annotation.</text>
</comment>
<protein>
    <recommendedName>
        <fullName evidence="11">Phosphoserine aminotransferase</fullName>
        <ecNumber evidence="11">2.6.1.52</ecNumber>
    </recommendedName>
    <alternativeName>
        <fullName evidence="11">Phosphohydroxythreonine aminotransferase</fullName>
        <shortName evidence="11">PSAT</shortName>
    </alternativeName>
</protein>
<dbReference type="InterPro" id="IPR000192">
    <property type="entry name" value="Aminotrans_V_dom"/>
</dbReference>
<comment type="function">
    <text evidence="1 11">Catalyzes the reversible conversion of 3-phosphohydroxypyruvate to phosphoserine and of 3-hydroxy-2-oxo-4-phosphonooxybutanoate to phosphohydroxythreonine.</text>
</comment>
<comment type="catalytic activity">
    <reaction evidence="9 11">
        <text>4-(phosphooxy)-L-threonine + 2-oxoglutarate = (R)-3-hydroxy-2-oxo-4-phosphooxybutanoate + L-glutamate</text>
        <dbReference type="Rhea" id="RHEA:16573"/>
        <dbReference type="ChEBI" id="CHEBI:16810"/>
        <dbReference type="ChEBI" id="CHEBI:29985"/>
        <dbReference type="ChEBI" id="CHEBI:58452"/>
        <dbReference type="ChEBI" id="CHEBI:58538"/>
        <dbReference type="EC" id="2.6.1.52"/>
    </reaction>
</comment>
<dbReference type="EMBL" id="JACJVR010000005">
    <property type="protein sequence ID" value="MBB6690217.1"/>
    <property type="molecule type" value="Genomic_DNA"/>
</dbReference>
<evidence type="ECO:0000256" key="7">
    <source>
        <dbReference type="ARBA" id="ARBA00022898"/>
    </source>
</evidence>
<evidence type="ECO:0000256" key="3">
    <source>
        <dbReference type="ARBA" id="ARBA00006904"/>
    </source>
</evidence>
<evidence type="ECO:0000256" key="1">
    <source>
        <dbReference type="ARBA" id="ARBA00003483"/>
    </source>
</evidence>
<dbReference type="InterPro" id="IPR015421">
    <property type="entry name" value="PyrdxlP-dep_Trfase_major"/>
</dbReference>
<evidence type="ECO:0000313" key="13">
    <source>
        <dbReference type="EMBL" id="MBB6690217.1"/>
    </source>
</evidence>
<accession>A0A841TPJ0</accession>
<evidence type="ECO:0000256" key="6">
    <source>
        <dbReference type="ARBA" id="ARBA00022679"/>
    </source>
</evidence>
<gene>
    <name evidence="11 13" type="primary">serC</name>
    <name evidence="13" type="ORF">H7B90_02275</name>
</gene>
<dbReference type="EC" id="2.6.1.52" evidence="11"/>
<dbReference type="Proteomes" id="UP000553776">
    <property type="component" value="Unassembled WGS sequence"/>
</dbReference>
<name>A0A841TPJ0_9BACL</name>
<reference evidence="13 14" key="1">
    <citation type="submission" date="2020-08" db="EMBL/GenBank/DDBJ databases">
        <title>Cohnella phylogeny.</title>
        <authorList>
            <person name="Dunlap C."/>
        </authorList>
    </citation>
    <scope>NUCLEOTIDE SEQUENCE [LARGE SCALE GENOMIC DNA]</scope>
    <source>
        <strain evidence="13 14">DSM 25239</strain>
    </source>
</reference>
<keyword evidence="7 11" id="KW-0663">Pyridoxal phosphate</keyword>
<dbReference type="InterPro" id="IPR015422">
    <property type="entry name" value="PyrdxlP-dep_Trfase_small"/>
</dbReference>
<keyword evidence="11" id="KW-0963">Cytoplasm</keyword>
<dbReference type="FunFam" id="3.40.640.10:FF:000010">
    <property type="entry name" value="Phosphoserine aminotransferase"/>
    <property type="match status" value="1"/>
</dbReference>
<evidence type="ECO:0000256" key="10">
    <source>
        <dbReference type="ARBA" id="ARBA00049007"/>
    </source>
</evidence>
<feature type="binding site" evidence="11">
    <location>
        <position position="199"/>
    </location>
    <ligand>
        <name>pyridoxal 5'-phosphate</name>
        <dbReference type="ChEBI" id="CHEBI:597326"/>
    </ligand>
</feature>
<proteinExistence type="inferred from homology"/>
<sequence>MGTIETRKMNFNPGPAALPLEVLEEARDSLVSHGKLGMSIMEASHRSPAVEELFRETERRLLSLAEAPAGYRVLFMGGGASAQFALVPMNLLPRGGFAAYALTGSFAEKAYEEAARVGRAEIAFSSKESGWRRAPVPEEVRSTPGAAYLHVTVNNTIEGSQWNGLPVTGGAPLVGDVTSCLLGRRLDLSKFSLVYAGAQKNLGPAGVTAVIAKESILADAGEGLPLIFRYATYLKNDSLYNTPPVHSVYMMNLVLRWTERQGGVAALETANAAKAKRLYDAIDRSGGFYEGAVEEAARSMMNVIWRIADRKLENRFLAMAEENGFEGLAGHRSVGGMRASLYNAVSPESCGALAEFMNEFARLHG</sequence>
<keyword evidence="14" id="KW-1185">Reference proteome</keyword>
<comment type="subcellular location">
    <subcellularLocation>
        <location evidence="11">Cytoplasm</location>
    </subcellularLocation>
</comment>
<comment type="pathway">
    <text evidence="2 11">Amino-acid biosynthesis; L-serine biosynthesis; L-serine from 3-phospho-D-glycerate: step 2/3.</text>
</comment>
<dbReference type="GO" id="GO:0006564">
    <property type="term" value="P:L-serine biosynthetic process"/>
    <property type="evidence" value="ECO:0007669"/>
    <property type="project" value="UniProtKB-UniRule"/>
</dbReference>
<dbReference type="GO" id="GO:0030170">
    <property type="term" value="F:pyridoxal phosphate binding"/>
    <property type="evidence" value="ECO:0007669"/>
    <property type="project" value="UniProtKB-UniRule"/>
</dbReference>
<evidence type="ECO:0000259" key="12">
    <source>
        <dbReference type="Pfam" id="PF00266"/>
    </source>
</evidence>
<feature type="domain" description="Aminotransferase class V" evidence="12">
    <location>
        <begin position="10"/>
        <end position="348"/>
    </location>
</feature>
<organism evidence="13 14">
    <name type="scientific">Cohnella xylanilytica</name>
    <dbReference type="NCBI Taxonomy" id="557555"/>
    <lineage>
        <taxon>Bacteria</taxon>
        <taxon>Bacillati</taxon>
        <taxon>Bacillota</taxon>
        <taxon>Bacilli</taxon>
        <taxon>Bacillales</taxon>
        <taxon>Paenibacillaceae</taxon>
        <taxon>Cohnella</taxon>
    </lineage>
</organism>
<comment type="subunit">
    <text evidence="11">Homodimer.</text>
</comment>
<comment type="cofactor">
    <cofactor evidence="11">
        <name>pyridoxal 5'-phosphate</name>
        <dbReference type="ChEBI" id="CHEBI:597326"/>
    </cofactor>
    <text evidence="11">Binds 1 pyridoxal phosphate per subunit.</text>
</comment>
<feature type="binding site" evidence="11">
    <location>
        <position position="156"/>
    </location>
    <ligand>
        <name>pyridoxal 5'-phosphate</name>
        <dbReference type="ChEBI" id="CHEBI:597326"/>
    </ligand>
</feature>
<comment type="similarity">
    <text evidence="3 11">Belongs to the class-V pyridoxal-phosphate-dependent aminotransferase family. SerC subfamily.</text>
</comment>
<feature type="binding site" evidence="11">
    <location>
        <begin position="241"/>
        <end position="242"/>
    </location>
    <ligand>
        <name>pyridoxal 5'-phosphate</name>
        <dbReference type="ChEBI" id="CHEBI:597326"/>
    </ligand>
</feature>
<feature type="binding site" evidence="11">
    <location>
        <position position="176"/>
    </location>
    <ligand>
        <name>pyridoxal 5'-phosphate</name>
        <dbReference type="ChEBI" id="CHEBI:597326"/>
    </ligand>
</feature>
<dbReference type="SUPFAM" id="SSF53383">
    <property type="entry name" value="PLP-dependent transferases"/>
    <property type="match status" value="1"/>
</dbReference>
<dbReference type="HAMAP" id="MF_00160">
    <property type="entry name" value="SerC_aminotrans_5"/>
    <property type="match status" value="1"/>
</dbReference>
<dbReference type="GO" id="GO:0005737">
    <property type="term" value="C:cytoplasm"/>
    <property type="evidence" value="ECO:0007669"/>
    <property type="project" value="UniProtKB-SubCell"/>
</dbReference>
<dbReference type="InterPro" id="IPR015424">
    <property type="entry name" value="PyrdxlP-dep_Trfase"/>
</dbReference>
<dbReference type="PANTHER" id="PTHR43247">
    <property type="entry name" value="PHOSPHOSERINE AMINOTRANSFERASE"/>
    <property type="match status" value="1"/>
</dbReference>
<keyword evidence="4 11" id="KW-0032">Aminotransferase</keyword>
<feature type="binding site" evidence="11">
    <location>
        <position position="106"/>
    </location>
    <ligand>
        <name>pyridoxal 5'-phosphate</name>
        <dbReference type="ChEBI" id="CHEBI:597326"/>
    </ligand>
</feature>
<keyword evidence="5 11" id="KW-0028">Amino-acid biosynthesis</keyword>
<dbReference type="Gene3D" id="3.90.1150.10">
    <property type="entry name" value="Aspartate Aminotransferase, domain 1"/>
    <property type="match status" value="1"/>
</dbReference>
<keyword evidence="8 11" id="KW-0718">Serine biosynthesis</keyword>